<feature type="transmembrane region" description="Helical" evidence="8">
    <location>
        <begin position="228"/>
        <end position="248"/>
    </location>
</feature>
<dbReference type="GO" id="GO:0033149">
    <property type="term" value="F:FFAT motif binding"/>
    <property type="evidence" value="ECO:0007669"/>
    <property type="project" value="TreeGrafter"/>
</dbReference>
<dbReference type="FunFam" id="2.60.40.10:FF:000334">
    <property type="entry name" value="vesicle-associated membrane protein-associated protein A isoform X1"/>
    <property type="match status" value="1"/>
</dbReference>
<feature type="domain" description="MSP" evidence="9">
    <location>
        <begin position="7"/>
        <end position="125"/>
    </location>
</feature>
<keyword evidence="3 8" id="KW-0812">Transmembrane</keyword>
<dbReference type="AlphaFoldDB" id="A0A7I8VP99"/>
<dbReference type="Pfam" id="PF00635">
    <property type="entry name" value="Motile_Sperm"/>
    <property type="match status" value="1"/>
</dbReference>
<protein>
    <submittedName>
        <fullName evidence="10">DgyrCDS5933</fullName>
    </submittedName>
</protein>
<dbReference type="InterPro" id="IPR000535">
    <property type="entry name" value="MSP_dom"/>
</dbReference>
<evidence type="ECO:0000256" key="6">
    <source>
        <dbReference type="ARBA" id="ARBA00023136"/>
    </source>
</evidence>
<evidence type="ECO:0000256" key="7">
    <source>
        <dbReference type="SAM" id="Coils"/>
    </source>
</evidence>
<dbReference type="InterPro" id="IPR008962">
    <property type="entry name" value="PapD-like_sf"/>
</dbReference>
<proteinExistence type="inferred from homology"/>
<dbReference type="Proteomes" id="UP000549394">
    <property type="component" value="Unassembled WGS sequence"/>
</dbReference>
<evidence type="ECO:0000313" key="11">
    <source>
        <dbReference type="Proteomes" id="UP000549394"/>
    </source>
</evidence>
<dbReference type="GO" id="GO:0090158">
    <property type="term" value="P:endoplasmic reticulum membrane organization"/>
    <property type="evidence" value="ECO:0007669"/>
    <property type="project" value="TreeGrafter"/>
</dbReference>
<evidence type="ECO:0000259" key="9">
    <source>
        <dbReference type="PROSITE" id="PS50202"/>
    </source>
</evidence>
<comment type="caution">
    <text evidence="10">The sequence shown here is derived from an EMBL/GenBank/DDBJ whole genome shotgun (WGS) entry which is preliminary data.</text>
</comment>
<evidence type="ECO:0000256" key="8">
    <source>
        <dbReference type="SAM" id="Phobius"/>
    </source>
</evidence>
<dbReference type="Gene3D" id="2.60.40.10">
    <property type="entry name" value="Immunoglobulins"/>
    <property type="match status" value="1"/>
</dbReference>
<name>A0A7I8VP99_9ANNE</name>
<comment type="subcellular location">
    <subcellularLocation>
        <location evidence="1">Membrane</location>
        <topology evidence="1">Single-pass type IV membrane protein</topology>
    </subcellularLocation>
</comment>
<evidence type="ECO:0000256" key="1">
    <source>
        <dbReference type="ARBA" id="ARBA00004211"/>
    </source>
</evidence>
<accession>A0A7I8VP99</accession>
<gene>
    <name evidence="10" type="ORF">DGYR_LOCUS5683</name>
</gene>
<evidence type="ECO:0000256" key="5">
    <source>
        <dbReference type="ARBA" id="ARBA00023054"/>
    </source>
</evidence>
<comment type="similarity">
    <text evidence="2">Belongs to the VAMP-associated protein (VAP) (TC 9.B.17) family.</text>
</comment>
<sequence length="249" mass="28250">MSKLEQVLQLEPYHELRFKGPFTDVVTSELVLKNPLDKKVCFKVKTTAPRRYCVRPNGGIIDPNSTVTVAVMLQPFEYDPNEKNKHKFMVQTMIVPEGHIENLENLWKNASGEKIMDSKLKCVFDMPAQEQLQNNLNLSKEENLTTTTPQLLTQDAPVPTRTMETSRDKPVDDQRKMKDTLALFQNENQKLKDENERLKKLVQKDSFSKKAPSDGGQLSEQQTALPTGIHVVAGIILIFVGITIAKLFL</sequence>
<dbReference type="GO" id="GO:0005789">
    <property type="term" value="C:endoplasmic reticulum membrane"/>
    <property type="evidence" value="ECO:0007669"/>
    <property type="project" value="InterPro"/>
</dbReference>
<reference evidence="10 11" key="1">
    <citation type="submission" date="2020-08" db="EMBL/GenBank/DDBJ databases">
        <authorList>
            <person name="Hejnol A."/>
        </authorList>
    </citation>
    <scope>NUCLEOTIDE SEQUENCE [LARGE SCALE GENOMIC DNA]</scope>
</reference>
<organism evidence="10 11">
    <name type="scientific">Dimorphilus gyrociliatus</name>
    <dbReference type="NCBI Taxonomy" id="2664684"/>
    <lineage>
        <taxon>Eukaryota</taxon>
        <taxon>Metazoa</taxon>
        <taxon>Spiralia</taxon>
        <taxon>Lophotrochozoa</taxon>
        <taxon>Annelida</taxon>
        <taxon>Polychaeta</taxon>
        <taxon>Polychaeta incertae sedis</taxon>
        <taxon>Dinophilidae</taxon>
        <taxon>Dimorphilus</taxon>
    </lineage>
</organism>
<dbReference type="InterPro" id="IPR016763">
    <property type="entry name" value="VAP"/>
</dbReference>
<dbReference type="PANTHER" id="PTHR10809">
    <property type="entry name" value="VESICLE-ASSOCIATED MEMBRANE PROTEIN-ASSOCIATED PROTEIN"/>
    <property type="match status" value="1"/>
</dbReference>
<evidence type="ECO:0000256" key="3">
    <source>
        <dbReference type="ARBA" id="ARBA00022692"/>
    </source>
</evidence>
<dbReference type="InterPro" id="IPR013783">
    <property type="entry name" value="Ig-like_fold"/>
</dbReference>
<dbReference type="PANTHER" id="PTHR10809:SF6">
    <property type="entry name" value="AT11025P-RELATED"/>
    <property type="match status" value="1"/>
</dbReference>
<keyword evidence="11" id="KW-1185">Reference proteome</keyword>
<dbReference type="SUPFAM" id="SSF49354">
    <property type="entry name" value="PapD-like"/>
    <property type="match status" value="1"/>
</dbReference>
<keyword evidence="6 8" id="KW-0472">Membrane</keyword>
<dbReference type="GO" id="GO:0005886">
    <property type="term" value="C:plasma membrane"/>
    <property type="evidence" value="ECO:0007669"/>
    <property type="project" value="TreeGrafter"/>
</dbReference>
<dbReference type="EMBL" id="CAJFCJ010000007">
    <property type="protein sequence ID" value="CAD5117125.1"/>
    <property type="molecule type" value="Genomic_DNA"/>
</dbReference>
<evidence type="ECO:0000256" key="4">
    <source>
        <dbReference type="ARBA" id="ARBA00022989"/>
    </source>
</evidence>
<dbReference type="PIRSF" id="PIRSF019693">
    <property type="entry name" value="VAMP-associated"/>
    <property type="match status" value="1"/>
</dbReference>
<dbReference type="OrthoDB" id="264603at2759"/>
<feature type="coiled-coil region" evidence="7">
    <location>
        <begin position="174"/>
        <end position="204"/>
    </location>
</feature>
<dbReference type="GO" id="GO:0061817">
    <property type="term" value="P:endoplasmic reticulum-plasma membrane tethering"/>
    <property type="evidence" value="ECO:0007669"/>
    <property type="project" value="TreeGrafter"/>
</dbReference>
<evidence type="ECO:0000256" key="2">
    <source>
        <dbReference type="ARBA" id="ARBA00008932"/>
    </source>
</evidence>
<evidence type="ECO:0000313" key="10">
    <source>
        <dbReference type="EMBL" id="CAD5117125.1"/>
    </source>
</evidence>
<keyword evidence="4 8" id="KW-1133">Transmembrane helix</keyword>
<keyword evidence="5 7" id="KW-0175">Coiled coil</keyword>
<dbReference type="PROSITE" id="PS50202">
    <property type="entry name" value="MSP"/>
    <property type="match status" value="1"/>
</dbReference>